<keyword evidence="4 7" id="KW-0472">Membrane</keyword>
<keyword evidence="9" id="KW-1185">Reference proteome</keyword>
<comment type="subcellular location">
    <subcellularLocation>
        <location evidence="1">Membrane</location>
        <topology evidence="1">Lipid-anchor</topology>
    </subcellularLocation>
</comment>
<dbReference type="Pfam" id="PF03180">
    <property type="entry name" value="Lipoprotein_9"/>
    <property type="match status" value="1"/>
</dbReference>
<dbReference type="InterPro" id="IPR004872">
    <property type="entry name" value="Lipoprotein_NlpA"/>
</dbReference>
<evidence type="ECO:0000256" key="7">
    <source>
        <dbReference type="SAM" id="Phobius"/>
    </source>
</evidence>
<comment type="caution">
    <text evidence="8">The sequence shown here is derived from an EMBL/GenBank/DDBJ whole genome shotgun (WGS) entry which is preliminary data.</text>
</comment>
<dbReference type="EMBL" id="JBHLSV010000016">
    <property type="protein sequence ID" value="MFC0674915.1"/>
    <property type="molecule type" value="Genomic_DNA"/>
</dbReference>
<keyword evidence="3" id="KW-0732">Signal</keyword>
<evidence type="ECO:0000313" key="8">
    <source>
        <dbReference type="EMBL" id="MFC0674915.1"/>
    </source>
</evidence>
<evidence type="ECO:0000256" key="4">
    <source>
        <dbReference type="ARBA" id="ARBA00023136"/>
    </source>
</evidence>
<evidence type="ECO:0000256" key="1">
    <source>
        <dbReference type="ARBA" id="ARBA00004635"/>
    </source>
</evidence>
<reference evidence="8 9" key="1">
    <citation type="submission" date="2024-09" db="EMBL/GenBank/DDBJ databases">
        <authorList>
            <person name="Sun Q."/>
            <person name="Mori K."/>
        </authorList>
    </citation>
    <scope>NUCLEOTIDE SEQUENCE [LARGE SCALE GENOMIC DNA]</scope>
    <source>
        <strain evidence="8 9">CICC 10874</strain>
    </source>
</reference>
<organism evidence="8 9">
    <name type="scientific">Brachybacterium hainanense</name>
    <dbReference type="NCBI Taxonomy" id="1541174"/>
    <lineage>
        <taxon>Bacteria</taxon>
        <taxon>Bacillati</taxon>
        <taxon>Actinomycetota</taxon>
        <taxon>Actinomycetes</taxon>
        <taxon>Micrococcales</taxon>
        <taxon>Dermabacteraceae</taxon>
        <taxon>Brachybacterium</taxon>
    </lineage>
</organism>
<protein>
    <submittedName>
        <fullName evidence="8">MetQ/NlpA family ABC transporter substrate-binding protein</fullName>
    </submittedName>
</protein>
<dbReference type="PANTHER" id="PTHR30429">
    <property type="entry name" value="D-METHIONINE-BINDING LIPOPROTEIN METQ"/>
    <property type="match status" value="1"/>
</dbReference>
<evidence type="ECO:0000256" key="2">
    <source>
        <dbReference type="ARBA" id="ARBA00008973"/>
    </source>
</evidence>
<dbReference type="Proteomes" id="UP001589793">
    <property type="component" value="Unassembled WGS sequence"/>
</dbReference>
<keyword evidence="5" id="KW-0564">Palmitate</keyword>
<sequence>MQHLSHPSRTGVPARPVGRRALGLGALAGASALGLAACGIGGGPASGGTGSGGTVIKVASHMTPMTDVVEIAATAPEAGGYDIQLVQVSDNVQYNRLLADGEVDANFAQHEPYMQAFNEANGAQLVKLAPVYDAKVGYYSKAYDTVEEIPEGARIAIPNDVSNEGRALAILHEHELLTLPGDAGFEGRVADIAENPLGLEFVQVDLLNLSSAYDEDDIALVYNYPTYIAKVGLTPADALLLEETVDQRFAISLIAREDNREDPGIVALRAAMTSETVRAFLEEEHSATLIPAF</sequence>
<evidence type="ECO:0000256" key="3">
    <source>
        <dbReference type="ARBA" id="ARBA00022729"/>
    </source>
</evidence>
<dbReference type="Gene3D" id="3.40.190.10">
    <property type="entry name" value="Periplasmic binding protein-like II"/>
    <property type="match status" value="2"/>
</dbReference>
<dbReference type="RefSeq" id="WP_376981448.1">
    <property type="nucleotide sequence ID" value="NZ_JBHLSV010000016.1"/>
</dbReference>
<evidence type="ECO:0000256" key="5">
    <source>
        <dbReference type="ARBA" id="ARBA00023139"/>
    </source>
</evidence>
<feature type="transmembrane region" description="Helical" evidence="7">
    <location>
        <begin position="21"/>
        <end position="42"/>
    </location>
</feature>
<gene>
    <name evidence="8" type="ORF">ACFFF6_13185</name>
</gene>
<dbReference type="PANTHER" id="PTHR30429:SF0">
    <property type="entry name" value="METHIONINE-BINDING LIPOPROTEIN METQ"/>
    <property type="match status" value="1"/>
</dbReference>
<evidence type="ECO:0000313" key="9">
    <source>
        <dbReference type="Proteomes" id="UP001589793"/>
    </source>
</evidence>
<accession>A0ABV6RD48</accession>
<proteinExistence type="inferred from homology"/>
<keyword evidence="7" id="KW-1133">Transmembrane helix</keyword>
<name>A0ABV6RD48_9MICO</name>
<keyword evidence="6" id="KW-0449">Lipoprotein</keyword>
<keyword evidence="7" id="KW-0812">Transmembrane</keyword>
<evidence type="ECO:0000256" key="6">
    <source>
        <dbReference type="ARBA" id="ARBA00023288"/>
    </source>
</evidence>
<comment type="similarity">
    <text evidence="2">Belongs to the NlpA lipoprotein family.</text>
</comment>
<dbReference type="SUPFAM" id="SSF53850">
    <property type="entry name" value="Periplasmic binding protein-like II"/>
    <property type="match status" value="1"/>
</dbReference>